<dbReference type="HOGENOM" id="CLU_2735631_0_0_3"/>
<dbReference type="EMBL" id="GL890973">
    <property type="protein sequence ID" value="EGJ28731.1"/>
    <property type="molecule type" value="Genomic_DNA"/>
</dbReference>
<keyword evidence="2" id="KW-1185">Reference proteome</keyword>
<dbReference type="AlphaFoldDB" id="F4Y3Q5"/>
<reference evidence="2" key="1">
    <citation type="journal article" date="2011" name="Proc. Natl. Acad. Sci. U.S.A.">
        <title>Genomic insights into the physiology and ecology of the marine filamentous cyanobacterium Lyngbya majuscula.</title>
        <authorList>
            <person name="Jones A.C."/>
            <person name="Monroe E.A."/>
            <person name="Podell S."/>
            <person name="Hess W.R."/>
            <person name="Klages S."/>
            <person name="Esquenazi E."/>
            <person name="Niessen S."/>
            <person name="Hoover H."/>
            <person name="Rothmann M."/>
            <person name="Lasken R.S."/>
            <person name="Yates J.R.III."/>
            <person name="Reinhardt R."/>
            <person name="Kube M."/>
            <person name="Burkart M.D."/>
            <person name="Allen E.E."/>
            <person name="Dorrestein P.C."/>
            <person name="Gerwick W.H."/>
            <person name="Gerwick L."/>
        </authorList>
    </citation>
    <scope>NUCLEOTIDE SEQUENCE [LARGE SCALE GENOMIC DNA]</scope>
    <source>
        <strain evidence="2">3L</strain>
    </source>
</reference>
<protein>
    <submittedName>
        <fullName evidence="1">Uncharacterized protein</fullName>
    </submittedName>
</protein>
<accession>F4Y3Q5</accession>
<name>F4Y3Q5_9CYAN</name>
<sequence length="71" mass="7857">MADKSIAINPNLISVWLLDAQGTEVLTDAFYKTDTFWLLKSTSADFSSPMQAALAARVYLPKPSGISRERH</sequence>
<evidence type="ECO:0000313" key="2">
    <source>
        <dbReference type="Proteomes" id="UP000003959"/>
    </source>
</evidence>
<gene>
    <name evidence="1" type="ORF">LYNGBM3L_72890</name>
</gene>
<proteinExistence type="predicted"/>
<dbReference type="Proteomes" id="UP000003959">
    <property type="component" value="Unassembled WGS sequence"/>
</dbReference>
<evidence type="ECO:0000313" key="1">
    <source>
        <dbReference type="EMBL" id="EGJ28731.1"/>
    </source>
</evidence>
<organism evidence="1 2">
    <name type="scientific">Moorena producens 3L</name>
    <dbReference type="NCBI Taxonomy" id="489825"/>
    <lineage>
        <taxon>Bacteria</taxon>
        <taxon>Bacillati</taxon>
        <taxon>Cyanobacteriota</taxon>
        <taxon>Cyanophyceae</taxon>
        <taxon>Coleofasciculales</taxon>
        <taxon>Coleofasciculaceae</taxon>
        <taxon>Moorena</taxon>
    </lineage>
</organism>